<evidence type="ECO:0000313" key="4">
    <source>
        <dbReference type="Proteomes" id="UP001302349"/>
    </source>
</evidence>
<evidence type="ECO:0000313" key="3">
    <source>
        <dbReference type="EMBL" id="WOK07954.1"/>
    </source>
</evidence>
<gene>
    <name evidence="3" type="ORF">RT717_04835</name>
</gene>
<comment type="similarity">
    <text evidence="1">Belongs to the short-chain dehydrogenases/reductases (SDR) family.</text>
</comment>
<keyword evidence="2" id="KW-0560">Oxidoreductase</keyword>
<dbReference type="RefSeq" id="WP_317490602.1">
    <property type="nucleotide sequence ID" value="NZ_CP136051.1"/>
</dbReference>
<protein>
    <submittedName>
        <fullName evidence="3">SDR family NAD(P)-dependent oxidoreductase</fullName>
    </submittedName>
</protein>
<dbReference type="PANTHER" id="PTHR43086:SF3">
    <property type="entry name" value="NADP-DEPENDENT 3-HYDROXY ACID DEHYDROGENASE YDFG"/>
    <property type="match status" value="1"/>
</dbReference>
<dbReference type="PANTHER" id="PTHR43086">
    <property type="entry name" value="VERY-LONG-CHAIN 3-OXOOACYL-COA REDUCTASE"/>
    <property type="match status" value="1"/>
</dbReference>
<dbReference type="CDD" id="cd05233">
    <property type="entry name" value="SDR_c"/>
    <property type="match status" value="1"/>
</dbReference>
<dbReference type="InterPro" id="IPR036291">
    <property type="entry name" value="NAD(P)-bd_dom_sf"/>
</dbReference>
<name>A0ABZ0ISI8_9BACT</name>
<evidence type="ECO:0000256" key="1">
    <source>
        <dbReference type="ARBA" id="ARBA00006484"/>
    </source>
</evidence>
<dbReference type="PRINTS" id="PR00081">
    <property type="entry name" value="GDHRDH"/>
</dbReference>
<keyword evidence="4" id="KW-1185">Reference proteome</keyword>
<dbReference type="PIRSF" id="PIRSF000126">
    <property type="entry name" value="11-beta-HSD1"/>
    <property type="match status" value="1"/>
</dbReference>
<organism evidence="3 4">
    <name type="scientific">Imperialibacter roseus</name>
    <dbReference type="NCBI Taxonomy" id="1324217"/>
    <lineage>
        <taxon>Bacteria</taxon>
        <taxon>Pseudomonadati</taxon>
        <taxon>Bacteroidota</taxon>
        <taxon>Cytophagia</taxon>
        <taxon>Cytophagales</taxon>
        <taxon>Flammeovirgaceae</taxon>
        <taxon>Imperialibacter</taxon>
    </lineage>
</organism>
<evidence type="ECO:0000256" key="2">
    <source>
        <dbReference type="ARBA" id="ARBA00023002"/>
    </source>
</evidence>
<dbReference type="Gene3D" id="3.40.50.720">
    <property type="entry name" value="NAD(P)-binding Rossmann-like Domain"/>
    <property type="match status" value="1"/>
</dbReference>
<accession>A0ABZ0ISI8</accession>
<dbReference type="InterPro" id="IPR002347">
    <property type="entry name" value="SDR_fam"/>
</dbReference>
<dbReference type="Pfam" id="PF00106">
    <property type="entry name" value="adh_short"/>
    <property type="match status" value="1"/>
</dbReference>
<proteinExistence type="inferred from homology"/>
<reference evidence="3 4" key="1">
    <citation type="journal article" date="2023" name="Microbiol. Resour. Announc.">
        <title>Complete Genome Sequence of Imperialibacter roseus strain P4T.</title>
        <authorList>
            <person name="Tizabi D.R."/>
            <person name="Bachvaroff T."/>
            <person name="Hill R.T."/>
        </authorList>
    </citation>
    <scope>NUCLEOTIDE SEQUENCE [LARGE SCALE GENOMIC DNA]</scope>
    <source>
        <strain evidence="3 4">P4T</strain>
    </source>
</reference>
<dbReference type="EMBL" id="CP136051">
    <property type="protein sequence ID" value="WOK07954.1"/>
    <property type="molecule type" value="Genomic_DNA"/>
</dbReference>
<sequence>MKKIDKAKFGPWALITGASAGIGEEFARQLAAGGFDLVLVARRKELLEHLGQELKQKHHINYQVIEADLSTTAGVEKVIEGTDGLNVGLLISNAGTGKPGKFLKFGLDHLMATIQLNALSHIALTHHFGRKMAAAGKGGILLTGAMGAIDGLPYMANESGTKAMVQALAKALNTELKATGIHITVLVTSPTETPVLPLLGFTKDNLPMKPLSVQQCVSEALEGLRKNRPSVLPGLKYRMMNTVVPASFSRAMMAKVFKKNNNID</sequence>
<dbReference type="Proteomes" id="UP001302349">
    <property type="component" value="Chromosome"/>
</dbReference>
<dbReference type="SUPFAM" id="SSF51735">
    <property type="entry name" value="NAD(P)-binding Rossmann-fold domains"/>
    <property type="match status" value="1"/>
</dbReference>